<evidence type="ECO:0000313" key="3">
    <source>
        <dbReference type="Proteomes" id="UP001597548"/>
    </source>
</evidence>
<sequence>MKTLTIKKITQLLGIMMITALFSNPIYAQNKDVASSTVTSQDITIKGKVMDENGPLPGVNIVLKGSKTGAVTDVNGEFTFPKSLSSGDVLIFSFLGYDKQEIKIDGKTTYINLLMSNDIIEIMGAPSTDKPYKSKRSN</sequence>
<organism evidence="2 3">
    <name type="scientific">Psychroserpens luteus</name>
    <dbReference type="NCBI Taxonomy" id="1434066"/>
    <lineage>
        <taxon>Bacteria</taxon>
        <taxon>Pseudomonadati</taxon>
        <taxon>Bacteroidota</taxon>
        <taxon>Flavobacteriia</taxon>
        <taxon>Flavobacteriales</taxon>
        <taxon>Flavobacteriaceae</taxon>
        <taxon>Psychroserpens</taxon>
    </lineage>
</organism>
<protein>
    <submittedName>
        <fullName evidence="2">Carboxypeptidase-like regulatory domain-containing protein</fullName>
    </submittedName>
</protein>
<comment type="caution">
    <text evidence="2">The sequence shown here is derived from an EMBL/GenBank/DDBJ whole genome shotgun (WGS) entry which is preliminary data.</text>
</comment>
<dbReference type="RefSeq" id="WP_194506622.1">
    <property type="nucleotide sequence ID" value="NZ_JADILU010000001.1"/>
</dbReference>
<dbReference type="Proteomes" id="UP001597548">
    <property type="component" value="Unassembled WGS sequence"/>
</dbReference>
<dbReference type="Pfam" id="PF13715">
    <property type="entry name" value="CarbopepD_reg_2"/>
    <property type="match status" value="1"/>
</dbReference>
<proteinExistence type="predicted"/>
<name>A0ABW5ZVE5_9FLAO</name>
<gene>
    <name evidence="2" type="ORF">ACFS29_12725</name>
</gene>
<feature type="chain" id="PRO_5047542193" evidence="1">
    <location>
        <begin position="29"/>
        <end position="138"/>
    </location>
</feature>
<dbReference type="EMBL" id="JBHUOS010000010">
    <property type="protein sequence ID" value="MFD2916511.1"/>
    <property type="molecule type" value="Genomic_DNA"/>
</dbReference>
<keyword evidence="3" id="KW-1185">Reference proteome</keyword>
<reference evidence="3" key="1">
    <citation type="journal article" date="2019" name="Int. J. Syst. Evol. Microbiol.">
        <title>The Global Catalogue of Microorganisms (GCM) 10K type strain sequencing project: providing services to taxonomists for standard genome sequencing and annotation.</title>
        <authorList>
            <consortium name="The Broad Institute Genomics Platform"/>
            <consortium name="The Broad Institute Genome Sequencing Center for Infectious Disease"/>
            <person name="Wu L."/>
            <person name="Ma J."/>
        </authorList>
    </citation>
    <scope>NUCLEOTIDE SEQUENCE [LARGE SCALE GENOMIC DNA]</scope>
    <source>
        <strain evidence="3">KCTC 32514</strain>
    </source>
</reference>
<dbReference type="SUPFAM" id="SSF49464">
    <property type="entry name" value="Carboxypeptidase regulatory domain-like"/>
    <property type="match status" value="1"/>
</dbReference>
<evidence type="ECO:0000256" key="1">
    <source>
        <dbReference type="SAM" id="SignalP"/>
    </source>
</evidence>
<keyword evidence="1" id="KW-0732">Signal</keyword>
<dbReference type="InterPro" id="IPR008969">
    <property type="entry name" value="CarboxyPept-like_regulatory"/>
</dbReference>
<dbReference type="Gene3D" id="2.60.40.1120">
    <property type="entry name" value="Carboxypeptidase-like, regulatory domain"/>
    <property type="match status" value="1"/>
</dbReference>
<accession>A0ABW5ZVE5</accession>
<evidence type="ECO:0000313" key="2">
    <source>
        <dbReference type="EMBL" id="MFD2916511.1"/>
    </source>
</evidence>
<feature type="signal peptide" evidence="1">
    <location>
        <begin position="1"/>
        <end position="28"/>
    </location>
</feature>